<reference evidence="2 3" key="1">
    <citation type="submission" date="2022-07" db="EMBL/GenBank/DDBJ databases">
        <authorList>
            <person name="Li W.-J."/>
            <person name="Deng Q.-Q."/>
        </authorList>
    </citation>
    <scope>NUCLEOTIDE SEQUENCE [LARGE SCALE GENOMIC DNA]</scope>
    <source>
        <strain evidence="2 3">SYSU M60028</strain>
    </source>
</reference>
<evidence type="ECO:0000313" key="2">
    <source>
        <dbReference type="EMBL" id="MCP8939263.1"/>
    </source>
</evidence>
<dbReference type="Pfam" id="PF00903">
    <property type="entry name" value="Glyoxalase"/>
    <property type="match status" value="1"/>
</dbReference>
<sequence length="140" mass="15026">MRQRLNLVTLGVADLARSRAFYERLGWTASSAGGEGVCFFDLNGVVLALFARPELAKDAGLADLPPAGAVALAQNLPDRDAVDEAMREAIAAGGEPRRAAEATFWGGYSGYVADPDGHLWEFAHNPFWPLDDDGRVRLPA</sequence>
<protein>
    <submittedName>
        <fullName evidence="2">VOC family protein</fullName>
    </submittedName>
</protein>
<dbReference type="PROSITE" id="PS51819">
    <property type="entry name" value="VOC"/>
    <property type="match status" value="1"/>
</dbReference>
<accession>A0ABT1LED5</accession>
<dbReference type="InterPro" id="IPR029068">
    <property type="entry name" value="Glyas_Bleomycin-R_OHBP_Dase"/>
</dbReference>
<organism evidence="2 3">
    <name type="scientific">Alsobacter ponti</name>
    <dbReference type="NCBI Taxonomy" id="2962936"/>
    <lineage>
        <taxon>Bacteria</taxon>
        <taxon>Pseudomonadati</taxon>
        <taxon>Pseudomonadota</taxon>
        <taxon>Alphaproteobacteria</taxon>
        <taxon>Hyphomicrobiales</taxon>
        <taxon>Alsobacteraceae</taxon>
        <taxon>Alsobacter</taxon>
    </lineage>
</organism>
<dbReference type="PANTHER" id="PTHR36503:SF1">
    <property type="entry name" value="BLR2520 PROTEIN"/>
    <property type="match status" value="1"/>
</dbReference>
<proteinExistence type="predicted"/>
<dbReference type="RefSeq" id="WP_254742404.1">
    <property type="nucleotide sequence ID" value="NZ_JANCLU010000010.1"/>
</dbReference>
<gene>
    <name evidence="2" type="ORF">NK718_12105</name>
</gene>
<dbReference type="Gene3D" id="3.10.180.10">
    <property type="entry name" value="2,3-Dihydroxybiphenyl 1,2-Dioxygenase, domain 1"/>
    <property type="match status" value="1"/>
</dbReference>
<feature type="domain" description="VOC" evidence="1">
    <location>
        <begin position="4"/>
        <end position="125"/>
    </location>
</feature>
<dbReference type="InterPro" id="IPR004360">
    <property type="entry name" value="Glyas_Fos-R_dOase_dom"/>
</dbReference>
<dbReference type="InterPro" id="IPR037523">
    <property type="entry name" value="VOC_core"/>
</dbReference>
<evidence type="ECO:0000259" key="1">
    <source>
        <dbReference type="PROSITE" id="PS51819"/>
    </source>
</evidence>
<comment type="caution">
    <text evidence="2">The sequence shown here is derived from an EMBL/GenBank/DDBJ whole genome shotgun (WGS) entry which is preliminary data.</text>
</comment>
<dbReference type="EMBL" id="JANCLU010000010">
    <property type="protein sequence ID" value="MCP8939263.1"/>
    <property type="molecule type" value="Genomic_DNA"/>
</dbReference>
<keyword evidence="3" id="KW-1185">Reference proteome</keyword>
<dbReference type="PANTHER" id="PTHR36503">
    <property type="entry name" value="BLR2520 PROTEIN"/>
    <property type="match status" value="1"/>
</dbReference>
<name>A0ABT1LED5_9HYPH</name>
<dbReference type="SUPFAM" id="SSF54593">
    <property type="entry name" value="Glyoxalase/Bleomycin resistance protein/Dihydroxybiphenyl dioxygenase"/>
    <property type="match status" value="1"/>
</dbReference>
<dbReference type="Proteomes" id="UP001205890">
    <property type="component" value="Unassembled WGS sequence"/>
</dbReference>
<evidence type="ECO:0000313" key="3">
    <source>
        <dbReference type="Proteomes" id="UP001205890"/>
    </source>
</evidence>